<dbReference type="InterPro" id="IPR000297">
    <property type="entry name" value="PPIase_PpiC"/>
</dbReference>
<evidence type="ECO:0000256" key="11">
    <source>
        <dbReference type="PROSITE-ProRule" id="PRU00278"/>
    </source>
</evidence>
<keyword evidence="7" id="KW-0143">Chaperone</keyword>
<keyword evidence="2" id="KW-1003">Cell membrane</keyword>
<keyword evidence="5 12" id="KW-1133">Transmembrane helix</keyword>
<dbReference type="InterPro" id="IPR027304">
    <property type="entry name" value="Trigger_fact/SurA_dom_sf"/>
</dbReference>
<dbReference type="PROSITE" id="PS50198">
    <property type="entry name" value="PPIC_PPIASE_2"/>
    <property type="match status" value="1"/>
</dbReference>
<dbReference type="SUPFAM" id="SSF54534">
    <property type="entry name" value="FKBP-like"/>
    <property type="match status" value="1"/>
</dbReference>
<keyword evidence="11" id="KW-0697">Rotamase</keyword>
<comment type="similarity">
    <text evidence="8">Belongs to the PpiD chaperone family.</text>
</comment>
<dbReference type="Pfam" id="PF00639">
    <property type="entry name" value="Rotamase"/>
    <property type="match status" value="1"/>
</dbReference>
<accession>A0A545T8C5</accession>
<reference evidence="14 15" key="1">
    <citation type="submission" date="2019-06" db="EMBL/GenBank/DDBJ databases">
        <title>Whole genome sequence for Cellvibrionaceae sp. R142.</title>
        <authorList>
            <person name="Wang G."/>
        </authorList>
    </citation>
    <scope>NUCLEOTIDE SEQUENCE [LARGE SCALE GENOMIC DNA]</scope>
    <source>
        <strain evidence="14 15">R142</strain>
    </source>
</reference>
<evidence type="ECO:0000256" key="10">
    <source>
        <dbReference type="ARBA" id="ARBA00042775"/>
    </source>
</evidence>
<evidence type="ECO:0000256" key="2">
    <source>
        <dbReference type="ARBA" id="ARBA00022475"/>
    </source>
</evidence>
<keyword evidence="11 14" id="KW-0413">Isomerase</keyword>
<proteinExistence type="inferred from homology"/>
<dbReference type="Gene3D" id="1.10.4030.10">
    <property type="entry name" value="Porin chaperone SurA, peptide-binding domain"/>
    <property type="match status" value="1"/>
</dbReference>
<evidence type="ECO:0000313" key="15">
    <source>
        <dbReference type="Proteomes" id="UP000319732"/>
    </source>
</evidence>
<dbReference type="InterPro" id="IPR046357">
    <property type="entry name" value="PPIase_dom_sf"/>
</dbReference>
<dbReference type="OrthoDB" id="9812372at2"/>
<evidence type="ECO:0000256" key="6">
    <source>
        <dbReference type="ARBA" id="ARBA00023136"/>
    </source>
</evidence>
<evidence type="ECO:0000256" key="3">
    <source>
        <dbReference type="ARBA" id="ARBA00022519"/>
    </source>
</evidence>
<dbReference type="EMBL" id="VHSG01000018">
    <property type="protein sequence ID" value="TQV73448.1"/>
    <property type="molecule type" value="Genomic_DNA"/>
</dbReference>
<dbReference type="RefSeq" id="WP_142905577.1">
    <property type="nucleotide sequence ID" value="NZ_ML660097.1"/>
</dbReference>
<keyword evidence="4 12" id="KW-0812">Transmembrane</keyword>
<keyword evidence="3" id="KW-0997">Cell inner membrane</keyword>
<sequence>MLQSLRDNLKGTAATIIVVFIALSFGLVGLETLFAPSVSGSEAASVNGEAVTETELARAIQFQKRRLEAQFGDQMPAGMVSDERLREPVLNDLIQRLVLVQEAMDRGMAVSDQRLDDIIINTEQFHDNGQFSPEIFTQLLRMQGYTPAGYKRLLAQDVLLNQHVQGVNDSGFATEDDLRRIAALSMQTRSFQYLTVPIADTEAGIELTDEEIQAYYEEHTAEYQSPEQVAVEYIDLSPAVLTDAIDVAEEDVRQQYEQELAERQDQTRRRAAHILLEPKDDGSDQSLLADLQARLAKGEDFAELAREYSDDLGSKDQGGDLGYTSGDAFPEAFEAALAEMAEGEVSAPVETDAGWHLIKLIDIEESQAPSFEQDRGRIENVLRLAQAEELFVELAERLADLAYNADNLGEVAETLGIEARTSALFSRSGGVGLLANRDVIDAAFSDDVLVAGNTSDMLELSESRVVVLRVTEHQKARTKTLEEVRDLVTSSLRRDKAKTLLAEAGEALQQRLRDGEALEEVAKSEGYESQTSLEARRTEPGANRQVLQHVFTLPKPADDDTPVISTMNLANGDYVLVSLTAVASGDFEALAKEQRTGMSSQLADQYSNMDFAAYEDFLKKQSDIDIK</sequence>
<dbReference type="PANTHER" id="PTHR47529:SF1">
    <property type="entry name" value="PERIPLASMIC CHAPERONE PPID"/>
    <property type="match status" value="1"/>
</dbReference>
<dbReference type="GO" id="GO:0005886">
    <property type="term" value="C:plasma membrane"/>
    <property type="evidence" value="ECO:0007669"/>
    <property type="project" value="UniProtKB-SubCell"/>
</dbReference>
<feature type="transmembrane region" description="Helical" evidence="12">
    <location>
        <begin position="12"/>
        <end position="30"/>
    </location>
</feature>
<dbReference type="Proteomes" id="UP000319732">
    <property type="component" value="Unassembled WGS sequence"/>
</dbReference>
<dbReference type="PROSITE" id="PS01096">
    <property type="entry name" value="PPIC_PPIASE_1"/>
    <property type="match status" value="1"/>
</dbReference>
<evidence type="ECO:0000256" key="8">
    <source>
        <dbReference type="ARBA" id="ARBA00038408"/>
    </source>
</evidence>
<feature type="domain" description="PpiC" evidence="13">
    <location>
        <begin position="266"/>
        <end position="362"/>
    </location>
</feature>
<evidence type="ECO:0000313" key="14">
    <source>
        <dbReference type="EMBL" id="TQV73448.1"/>
    </source>
</evidence>
<dbReference type="InterPro" id="IPR052029">
    <property type="entry name" value="PpiD_chaperone"/>
</dbReference>
<dbReference type="Gene3D" id="3.10.50.40">
    <property type="match status" value="1"/>
</dbReference>
<dbReference type="InterPro" id="IPR023058">
    <property type="entry name" value="PPIase_PpiC_CS"/>
</dbReference>
<dbReference type="GO" id="GO:0003755">
    <property type="term" value="F:peptidyl-prolyl cis-trans isomerase activity"/>
    <property type="evidence" value="ECO:0007669"/>
    <property type="project" value="UniProtKB-KW"/>
</dbReference>
<dbReference type="SUPFAM" id="SSF109998">
    <property type="entry name" value="Triger factor/SurA peptide-binding domain-like"/>
    <property type="match status" value="1"/>
</dbReference>
<name>A0A545T8C5_9GAMM</name>
<keyword evidence="6 12" id="KW-0472">Membrane</keyword>
<evidence type="ECO:0000256" key="12">
    <source>
        <dbReference type="SAM" id="Phobius"/>
    </source>
</evidence>
<evidence type="ECO:0000256" key="7">
    <source>
        <dbReference type="ARBA" id="ARBA00023186"/>
    </source>
</evidence>
<evidence type="ECO:0000256" key="5">
    <source>
        <dbReference type="ARBA" id="ARBA00022989"/>
    </source>
</evidence>
<dbReference type="AlphaFoldDB" id="A0A545T8C5"/>
<organism evidence="14 15">
    <name type="scientific">Exilibacterium tricleocarpae</name>
    <dbReference type="NCBI Taxonomy" id="2591008"/>
    <lineage>
        <taxon>Bacteria</taxon>
        <taxon>Pseudomonadati</taxon>
        <taxon>Pseudomonadota</taxon>
        <taxon>Gammaproteobacteria</taxon>
        <taxon>Cellvibrionales</taxon>
        <taxon>Cellvibrionaceae</taxon>
        <taxon>Exilibacterium</taxon>
    </lineage>
</organism>
<evidence type="ECO:0000256" key="1">
    <source>
        <dbReference type="ARBA" id="ARBA00004382"/>
    </source>
</evidence>
<comment type="subcellular location">
    <subcellularLocation>
        <location evidence="1">Cell inner membrane</location>
        <topology evidence="1">Single-pass type II membrane protein</topology>
        <orientation evidence="1">Periplasmic side</orientation>
    </subcellularLocation>
</comment>
<evidence type="ECO:0000256" key="9">
    <source>
        <dbReference type="ARBA" id="ARBA00040743"/>
    </source>
</evidence>
<gene>
    <name evidence="14" type="ORF">FKG94_17245</name>
</gene>
<protein>
    <recommendedName>
        <fullName evidence="9">Periplasmic chaperone PpiD</fullName>
    </recommendedName>
    <alternativeName>
        <fullName evidence="10">Periplasmic folding chaperone</fullName>
    </alternativeName>
</protein>
<dbReference type="PANTHER" id="PTHR47529">
    <property type="entry name" value="PEPTIDYL-PROLYL CIS-TRANS ISOMERASE D"/>
    <property type="match status" value="1"/>
</dbReference>
<dbReference type="Pfam" id="PF13624">
    <property type="entry name" value="SurA_N_3"/>
    <property type="match status" value="1"/>
</dbReference>
<evidence type="ECO:0000256" key="4">
    <source>
        <dbReference type="ARBA" id="ARBA00022692"/>
    </source>
</evidence>
<keyword evidence="15" id="KW-1185">Reference proteome</keyword>
<comment type="caution">
    <text evidence="14">The sequence shown here is derived from an EMBL/GenBank/DDBJ whole genome shotgun (WGS) entry which is preliminary data.</text>
</comment>
<evidence type="ECO:0000259" key="13">
    <source>
        <dbReference type="PROSITE" id="PS50198"/>
    </source>
</evidence>